<accession>A0A1C5J7I5</accession>
<keyword evidence="4 5" id="KW-0408">Iron</keyword>
<dbReference type="SUPFAM" id="SSF51197">
    <property type="entry name" value="Clavaminate synthase-like"/>
    <property type="match status" value="1"/>
</dbReference>
<feature type="domain" description="TauD/TfdA-like" evidence="6">
    <location>
        <begin position="108"/>
        <end position="316"/>
    </location>
</feature>
<evidence type="ECO:0000256" key="1">
    <source>
        <dbReference type="ARBA" id="ARBA00008425"/>
    </source>
</evidence>
<dbReference type="Gene3D" id="3.60.130.10">
    <property type="entry name" value="Clavaminate synthase-like"/>
    <property type="match status" value="1"/>
</dbReference>
<evidence type="ECO:0000256" key="2">
    <source>
        <dbReference type="ARBA" id="ARBA00022723"/>
    </source>
</evidence>
<dbReference type="InterPro" id="IPR003819">
    <property type="entry name" value="TauD/TfdA-like"/>
</dbReference>
<dbReference type="Proteomes" id="UP000198210">
    <property type="component" value="Chromosome I"/>
</dbReference>
<evidence type="ECO:0000313" key="7">
    <source>
        <dbReference type="EMBL" id="SCG66564.1"/>
    </source>
</evidence>
<comment type="similarity">
    <text evidence="1">Belongs to the clavaminate synthase family.</text>
</comment>
<organism evidence="7 8">
    <name type="scientific">Micromonospora siamensis</name>
    <dbReference type="NCBI Taxonomy" id="299152"/>
    <lineage>
        <taxon>Bacteria</taxon>
        <taxon>Bacillati</taxon>
        <taxon>Actinomycetota</taxon>
        <taxon>Actinomycetes</taxon>
        <taxon>Micromonosporales</taxon>
        <taxon>Micromonosporaceae</taxon>
        <taxon>Micromonospora</taxon>
    </lineage>
</organism>
<dbReference type="EMBL" id="LT607751">
    <property type="protein sequence ID" value="SCG66564.1"/>
    <property type="molecule type" value="Genomic_DNA"/>
</dbReference>
<feature type="binding site" evidence="5">
    <location>
        <position position="296"/>
    </location>
    <ligand>
        <name>Fe cation</name>
        <dbReference type="ChEBI" id="CHEBI:24875"/>
    </ligand>
</feature>
<dbReference type="Pfam" id="PF02668">
    <property type="entry name" value="TauD"/>
    <property type="match status" value="1"/>
</dbReference>
<dbReference type="InterPro" id="IPR014503">
    <property type="entry name" value="Clavaminate_syn-like"/>
</dbReference>
<name>A0A1C5J7I5_9ACTN</name>
<evidence type="ECO:0000313" key="8">
    <source>
        <dbReference type="Proteomes" id="UP000198210"/>
    </source>
</evidence>
<gene>
    <name evidence="7" type="ORF">GA0074704_4210</name>
</gene>
<evidence type="ECO:0000256" key="5">
    <source>
        <dbReference type="PIRSR" id="PIRSR019543-2"/>
    </source>
</evidence>
<reference evidence="7 8" key="1">
    <citation type="submission" date="2016-06" db="EMBL/GenBank/DDBJ databases">
        <authorList>
            <person name="Kjaerup R.B."/>
            <person name="Dalgaard T.S."/>
            <person name="Juul-Madsen H.R."/>
        </authorList>
    </citation>
    <scope>NUCLEOTIDE SEQUENCE [LARGE SCALE GENOMIC DNA]</scope>
    <source>
        <strain evidence="7 8">DSM 45097</strain>
    </source>
</reference>
<dbReference type="GO" id="GO:0005506">
    <property type="term" value="F:iron ion binding"/>
    <property type="evidence" value="ECO:0007669"/>
    <property type="project" value="InterPro"/>
</dbReference>
<proteinExistence type="inferred from homology"/>
<evidence type="ECO:0000259" key="6">
    <source>
        <dbReference type="Pfam" id="PF02668"/>
    </source>
</evidence>
<evidence type="ECO:0000256" key="4">
    <source>
        <dbReference type="ARBA" id="ARBA00023004"/>
    </source>
</evidence>
<dbReference type="InterPro" id="IPR042098">
    <property type="entry name" value="TauD-like_sf"/>
</dbReference>
<dbReference type="GO" id="GO:0016491">
    <property type="term" value="F:oxidoreductase activity"/>
    <property type="evidence" value="ECO:0007669"/>
    <property type="project" value="UniProtKB-KW"/>
</dbReference>
<sequence length="336" mass="37020">MIIAPTLTQTFEEVVLDDLTRDTLGARLRAQPNPSTDLDRSLAELHAAFAGLPVEQLQAILDFGRHVDTPGVMLVRNLPCDPELPDTPTDGTPSRDKRTFVAECVLLGLSHLLGEPVGFSTEKDGRLIHDVAPVKTGASTQTNESSKVFLNFHNDIVYDDTGRYDTANPDFLVLNCLRQDADREAVTYYADARDVVRALDPGTLDVLRQPLFRLNAPGSYVRDVASGTEVLSVPIPVIAGPAHAPEISVSANGVRELTPDAGRALARLQTACGEIAHRVWLEPGNALLINNRKGLHARSEFAARHDGRDRWLQRTYIRRSLWNLRHRASADDPRVH</sequence>
<protein>
    <submittedName>
        <fullName evidence="7">L-asparagine oxygenase</fullName>
    </submittedName>
</protein>
<dbReference type="RefSeq" id="WP_088973855.1">
    <property type="nucleotide sequence ID" value="NZ_JBHLYF010000039.1"/>
</dbReference>
<dbReference type="PIRSF" id="PIRSF019543">
    <property type="entry name" value="Clavaminate_syn"/>
    <property type="match status" value="1"/>
</dbReference>
<keyword evidence="3" id="KW-0560">Oxidoreductase</keyword>
<dbReference type="AlphaFoldDB" id="A0A1C5J7I5"/>
<keyword evidence="8" id="KW-1185">Reference proteome</keyword>
<keyword evidence="2 5" id="KW-0479">Metal-binding</keyword>
<evidence type="ECO:0000256" key="3">
    <source>
        <dbReference type="ARBA" id="ARBA00023002"/>
    </source>
</evidence>